<dbReference type="Gene3D" id="2.40.30.170">
    <property type="match status" value="1"/>
</dbReference>
<dbReference type="InterPro" id="IPR058637">
    <property type="entry name" value="YknX-like_C"/>
</dbReference>
<accession>A0ABU2A3X6</accession>
<feature type="domain" description="CzcB-like barrel-sandwich hybrid" evidence="2">
    <location>
        <begin position="74"/>
        <end position="212"/>
    </location>
</feature>
<keyword evidence="5" id="KW-1185">Reference proteome</keyword>
<dbReference type="RefSeq" id="WP_310325727.1">
    <property type="nucleotide sequence ID" value="NZ_JAVDXV010000002.1"/>
</dbReference>
<dbReference type="SUPFAM" id="SSF111369">
    <property type="entry name" value="HlyD-like secretion proteins"/>
    <property type="match status" value="1"/>
</dbReference>
<dbReference type="PANTHER" id="PTHR30469:SF15">
    <property type="entry name" value="HLYD FAMILY OF SECRETION PROTEINS"/>
    <property type="match status" value="1"/>
</dbReference>
<comment type="similarity">
    <text evidence="1">Belongs to the membrane fusion protein (MFP) (TC 8.A.1) family.</text>
</comment>
<protein>
    <submittedName>
        <fullName evidence="4">RND family efflux transporter MFP subunit</fullName>
    </submittedName>
</protein>
<evidence type="ECO:0000256" key="1">
    <source>
        <dbReference type="ARBA" id="ARBA00009477"/>
    </source>
</evidence>
<dbReference type="NCBIfam" id="TIGR01730">
    <property type="entry name" value="RND_mfp"/>
    <property type="match status" value="1"/>
</dbReference>
<dbReference type="InterPro" id="IPR006143">
    <property type="entry name" value="RND_pump_MFP"/>
</dbReference>
<sequence length="370" mass="38194">MKHPDRHSLRIALSVLVVVVAVAAAALQVASAEPGGKPPAAQPALAVTVIHPLSADLPIRIAANGNIAAWQEASVGTQANGLMLSEVRVNVGDSVRRGQVLAVFDAAPVAAELAHSRATLAEAVAALAEAAANAQRARDLQASGALSAQQIHQYMTAERMAQARVAAAQALAETQQLRLAQTQVLAPDDGVISARSATVGAVLPTGQELFRLIRRGRLEWRAEVAAPKLARLKPGQVVTVTPVGGEPIRGSLRMVSPAVDTQTRNGLVYVDLPAGSPARAGMFARGGIEIGVVSQALTLPQAAVLLRDGFHYVLKVGPDSRVMQAKVKVGQRAGDRIEILAGVDAGSQVVAAGGAFLGDGDLVQVTKGRP</sequence>
<dbReference type="Pfam" id="PF25989">
    <property type="entry name" value="YknX_C"/>
    <property type="match status" value="1"/>
</dbReference>
<comment type="caution">
    <text evidence="4">The sequence shown here is derived from an EMBL/GenBank/DDBJ whole genome shotgun (WGS) entry which is preliminary data.</text>
</comment>
<dbReference type="PANTHER" id="PTHR30469">
    <property type="entry name" value="MULTIDRUG RESISTANCE PROTEIN MDTA"/>
    <property type="match status" value="1"/>
</dbReference>
<dbReference type="Gene3D" id="2.40.420.20">
    <property type="match status" value="1"/>
</dbReference>
<evidence type="ECO:0000259" key="3">
    <source>
        <dbReference type="Pfam" id="PF25989"/>
    </source>
</evidence>
<dbReference type="InterPro" id="IPR058647">
    <property type="entry name" value="BSH_CzcB-like"/>
</dbReference>
<dbReference type="Pfam" id="PF25973">
    <property type="entry name" value="BSH_CzcB"/>
    <property type="match status" value="1"/>
</dbReference>
<dbReference type="EMBL" id="JAVDXV010000002">
    <property type="protein sequence ID" value="MDR7331898.1"/>
    <property type="molecule type" value="Genomic_DNA"/>
</dbReference>
<name>A0ABU2A3X6_9BURK</name>
<dbReference type="Gene3D" id="2.40.50.100">
    <property type="match status" value="1"/>
</dbReference>
<gene>
    <name evidence="4" type="ORF">J2X21_001024</name>
</gene>
<feature type="domain" description="YknX-like C-terminal permuted SH3-like" evidence="3">
    <location>
        <begin position="296"/>
        <end position="365"/>
    </location>
</feature>
<reference evidence="4 5" key="1">
    <citation type="submission" date="2023-07" db="EMBL/GenBank/DDBJ databases">
        <title>Sorghum-associated microbial communities from plants grown in Nebraska, USA.</title>
        <authorList>
            <person name="Schachtman D."/>
        </authorList>
    </citation>
    <scope>NUCLEOTIDE SEQUENCE [LARGE SCALE GENOMIC DNA]</scope>
    <source>
        <strain evidence="4 5">BE316</strain>
    </source>
</reference>
<dbReference type="Gene3D" id="1.10.287.470">
    <property type="entry name" value="Helix hairpin bin"/>
    <property type="match status" value="1"/>
</dbReference>
<dbReference type="Proteomes" id="UP001180825">
    <property type="component" value="Unassembled WGS sequence"/>
</dbReference>
<evidence type="ECO:0000259" key="2">
    <source>
        <dbReference type="Pfam" id="PF25973"/>
    </source>
</evidence>
<organism evidence="4 5">
    <name type="scientific">Roseateles asaccharophilus</name>
    <dbReference type="NCBI Taxonomy" id="582607"/>
    <lineage>
        <taxon>Bacteria</taxon>
        <taxon>Pseudomonadati</taxon>
        <taxon>Pseudomonadota</taxon>
        <taxon>Betaproteobacteria</taxon>
        <taxon>Burkholderiales</taxon>
        <taxon>Sphaerotilaceae</taxon>
        <taxon>Roseateles</taxon>
    </lineage>
</organism>
<evidence type="ECO:0000313" key="5">
    <source>
        <dbReference type="Proteomes" id="UP001180825"/>
    </source>
</evidence>
<proteinExistence type="inferred from homology"/>
<evidence type="ECO:0000313" key="4">
    <source>
        <dbReference type="EMBL" id="MDR7331898.1"/>
    </source>
</evidence>